<organism evidence="1 2">
    <name type="scientific">Glossina pallidipes</name>
    <name type="common">Tsetse fly</name>
    <dbReference type="NCBI Taxonomy" id="7398"/>
    <lineage>
        <taxon>Eukaryota</taxon>
        <taxon>Metazoa</taxon>
        <taxon>Ecdysozoa</taxon>
        <taxon>Arthropoda</taxon>
        <taxon>Hexapoda</taxon>
        <taxon>Insecta</taxon>
        <taxon>Pterygota</taxon>
        <taxon>Neoptera</taxon>
        <taxon>Endopterygota</taxon>
        <taxon>Diptera</taxon>
        <taxon>Brachycera</taxon>
        <taxon>Muscomorpha</taxon>
        <taxon>Hippoboscoidea</taxon>
        <taxon>Glossinidae</taxon>
        <taxon>Glossina</taxon>
    </lineage>
</organism>
<evidence type="ECO:0000313" key="1">
    <source>
        <dbReference type="EnsemblMetazoa" id="GPAI044315-PA"/>
    </source>
</evidence>
<evidence type="ECO:0000313" key="2">
    <source>
        <dbReference type="Proteomes" id="UP000092445"/>
    </source>
</evidence>
<keyword evidence="2" id="KW-1185">Reference proteome</keyword>
<protein>
    <submittedName>
        <fullName evidence="1">Uncharacterized protein</fullName>
    </submittedName>
</protein>
<dbReference type="AlphaFoldDB" id="A0A1B0AFU5"/>
<reference evidence="2" key="1">
    <citation type="submission" date="2014-03" db="EMBL/GenBank/DDBJ databases">
        <authorList>
            <person name="Aksoy S."/>
            <person name="Warren W."/>
            <person name="Wilson R.K."/>
        </authorList>
    </citation>
    <scope>NUCLEOTIDE SEQUENCE [LARGE SCALE GENOMIC DNA]</scope>
    <source>
        <strain evidence="2">IAEA</strain>
    </source>
</reference>
<reference evidence="1" key="2">
    <citation type="submission" date="2020-05" db="UniProtKB">
        <authorList>
            <consortium name="EnsemblMetazoa"/>
        </authorList>
    </citation>
    <scope>IDENTIFICATION</scope>
    <source>
        <strain evidence="1">IAEA</strain>
    </source>
</reference>
<sequence>MHLAQHKNSYKISPSAHCGGSRNVEYLGSNGKSFSNAEYGVVLGGVEELSILMPLSSNMKVPSEGKIKRPSAAALTNSRNAKTCFSVTLPCNCMPCKANAIGLLLIDFGSEHQTTGMVAMFPLANSESNILRYFITIIATVAHAINEEDLDQKTFQAKAKEVS</sequence>
<dbReference type="EnsemblMetazoa" id="GPAI044315-RA">
    <property type="protein sequence ID" value="GPAI044315-PA"/>
    <property type="gene ID" value="GPAI044315"/>
</dbReference>
<accession>A0A1B0AFU5</accession>
<dbReference type="Proteomes" id="UP000092445">
    <property type="component" value="Unassembled WGS sequence"/>
</dbReference>
<name>A0A1B0AFU5_GLOPL</name>
<dbReference type="VEuPathDB" id="VectorBase:GPAI044315"/>
<proteinExistence type="predicted"/>